<dbReference type="Gene3D" id="2.60.120.260">
    <property type="entry name" value="Galactose-binding domain-like"/>
    <property type="match status" value="1"/>
</dbReference>
<dbReference type="InterPro" id="IPR006103">
    <property type="entry name" value="Glyco_hydro_2_cat"/>
</dbReference>
<dbReference type="Gene3D" id="2.60.40.10">
    <property type="entry name" value="Immunoglobulins"/>
    <property type="match status" value="1"/>
</dbReference>
<evidence type="ECO:0000256" key="5">
    <source>
        <dbReference type="SAM" id="SignalP"/>
    </source>
</evidence>
<dbReference type="Pfam" id="PF02837">
    <property type="entry name" value="Glyco_hydro_2_N"/>
    <property type="match status" value="1"/>
</dbReference>
<dbReference type="Gene3D" id="3.20.20.80">
    <property type="entry name" value="Glycosidases"/>
    <property type="match status" value="1"/>
</dbReference>
<evidence type="ECO:0000256" key="4">
    <source>
        <dbReference type="SAM" id="MobiDB-lite"/>
    </source>
</evidence>
<feature type="signal peptide" evidence="5">
    <location>
        <begin position="1"/>
        <end position="18"/>
    </location>
</feature>
<dbReference type="Pfam" id="PF02836">
    <property type="entry name" value="Glyco_hydro_2_C"/>
    <property type="match status" value="1"/>
</dbReference>
<keyword evidence="2 9" id="KW-0378">Hydrolase</keyword>
<evidence type="ECO:0000313" key="9">
    <source>
        <dbReference type="EMBL" id="KAF2717932.1"/>
    </source>
</evidence>
<feature type="chain" id="PRO_5040296095" evidence="5">
    <location>
        <begin position="19"/>
        <end position="682"/>
    </location>
</feature>
<dbReference type="InterPro" id="IPR017853">
    <property type="entry name" value="GH"/>
</dbReference>
<evidence type="ECO:0000313" key="10">
    <source>
        <dbReference type="Proteomes" id="UP000799441"/>
    </source>
</evidence>
<protein>
    <submittedName>
        <fullName evidence="9">Glycoside hydrolase family 2 protein</fullName>
    </submittedName>
</protein>
<feature type="region of interest" description="Disordered" evidence="4">
    <location>
        <begin position="626"/>
        <end position="650"/>
    </location>
</feature>
<dbReference type="InterPro" id="IPR006102">
    <property type="entry name" value="Ig-like_GH2"/>
</dbReference>
<dbReference type="InterPro" id="IPR013783">
    <property type="entry name" value="Ig-like_fold"/>
</dbReference>
<dbReference type="InterPro" id="IPR006104">
    <property type="entry name" value="Glyco_hydro_2_N"/>
</dbReference>
<evidence type="ECO:0000259" key="6">
    <source>
        <dbReference type="Pfam" id="PF00703"/>
    </source>
</evidence>
<dbReference type="InterPro" id="IPR051913">
    <property type="entry name" value="GH2_Domain-Containing"/>
</dbReference>
<dbReference type="GO" id="GO:0005975">
    <property type="term" value="P:carbohydrate metabolic process"/>
    <property type="evidence" value="ECO:0007669"/>
    <property type="project" value="InterPro"/>
</dbReference>
<keyword evidence="3" id="KW-0326">Glycosidase</keyword>
<keyword evidence="5" id="KW-0732">Signal</keyword>
<accession>A0A9P4PZS7</accession>
<dbReference type="Pfam" id="PF00703">
    <property type="entry name" value="Glyco_hydro_2"/>
    <property type="match status" value="1"/>
</dbReference>
<keyword evidence="10" id="KW-1185">Reference proteome</keyword>
<evidence type="ECO:0000256" key="1">
    <source>
        <dbReference type="ARBA" id="ARBA00007401"/>
    </source>
</evidence>
<sequence>MLRLVALQALGLAALSYAQSTNSTSGYAVKAPPLDTPWTYEAGTNPWPQYPRPQRERSQWQNLNGVWSFQNASSLDAVSNPPFNSTDGQPILVPSCLESGLSGVMGSYTLYSWWSTSFTVPSDWSQRILLNFGAVDYEATVFVNGRNATFHRGGYFGFEVDVTDYLNDGTNDLLVFVHDPTDTDPYVIPIGKQTLNPSHIFYTPCSGIWQSVWIESAPANWVTDLHLSADMNGNVNTTISTSEGGSEDVEVTVYEKNTTNQVATQTCQANTACRFTVSSPKLWSPGSPNLYDISVKVGDDEISSYTGFRTFEVGTIDGVTRPLLNGDFIFQFGTLDQGFWPDGIYVPPNREAMEFDLKTLKDLGFNMLRKHIKVENALFYQSCDELGLLLIQDMPSLRPLQSRTEANCTVVPVLPDDAQQAEFQRQLEILITQHRNYPSIGTWVVYNEGWGQRTDYYPEFGLTDLVKSLDPTRFVDSTSGWYDHGAGDYSDNHHYANPQCGSPFYSIQSSPYDPSRIGFQGEFGGIGNNVSIENLWNVQEAIDTINQTYEIDETLAAWNYRGHVLLGELLAQTQMFSCSGGVWTQTTDVEGEVNGLLTYDRRVLRPDSAQWKSDIQALYDAAAARGGNSTDGGSGGQPNPAPYKGSGQNGKHWWGAQSQFWKGIGQHWNGVGYSSSDHGQGE</sequence>
<reference evidence="9" key="1">
    <citation type="journal article" date="2020" name="Stud. Mycol.">
        <title>101 Dothideomycetes genomes: a test case for predicting lifestyles and emergence of pathogens.</title>
        <authorList>
            <person name="Haridas S."/>
            <person name="Albert R."/>
            <person name="Binder M."/>
            <person name="Bloem J."/>
            <person name="Labutti K."/>
            <person name="Salamov A."/>
            <person name="Andreopoulos B."/>
            <person name="Baker S."/>
            <person name="Barry K."/>
            <person name="Bills G."/>
            <person name="Bluhm B."/>
            <person name="Cannon C."/>
            <person name="Castanera R."/>
            <person name="Culley D."/>
            <person name="Daum C."/>
            <person name="Ezra D."/>
            <person name="Gonzalez J."/>
            <person name="Henrissat B."/>
            <person name="Kuo A."/>
            <person name="Liang C."/>
            <person name="Lipzen A."/>
            <person name="Lutzoni F."/>
            <person name="Magnuson J."/>
            <person name="Mondo S."/>
            <person name="Nolan M."/>
            <person name="Ohm R."/>
            <person name="Pangilinan J."/>
            <person name="Park H.-J."/>
            <person name="Ramirez L."/>
            <person name="Alfaro M."/>
            <person name="Sun H."/>
            <person name="Tritt A."/>
            <person name="Yoshinaga Y."/>
            <person name="Zwiers L.-H."/>
            <person name="Turgeon B."/>
            <person name="Goodwin S."/>
            <person name="Spatafora J."/>
            <person name="Crous P."/>
            <person name="Grigoriev I."/>
        </authorList>
    </citation>
    <scope>NUCLEOTIDE SEQUENCE</scope>
    <source>
        <strain evidence="9">CBS 116435</strain>
    </source>
</reference>
<comment type="caution">
    <text evidence="9">The sequence shown here is derived from an EMBL/GenBank/DDBJ whole genome shotgun (WGS) entry which is preliminary data.</text>
</comment>
<feature type="domain" description="Glycosyl hydrolases family 2 sugar binding" evidence="8">
    <location>
        <begin position="111"/>
        <end position="180"/>
    </location>
</feature>
<dbReference type="OrthoDB" id="408320at2759"/>
<evidence type="ECO:0000259" key="8">
    <source>
        <dbReference type="Pfam" id="PF02837"/>
    </source>
</evidence>
<feature type="domain" description="Glycoside hydrolase family 2 immunoglobulin-like beta-sandwich" evidence="6">
    <location>
        <begin position="221"/>
        <end position="309"/>
    </location>
</feature>
<dbReference type="PANTHER" id="PTHR42732:SF2">
    <property type="entry name" value="BETA-MANNOSIDASE"/>
    <property type="match status" value="1"/>
</dbReference>
<dbReference type="SUPFAM" id="SSF49303">
    <property type="entry name" value="beta-Galactosidase/glucuronidase domain"/>
    <property type="match status" value="1"/>
</dbReference>
<dbReference type="AlphaFoldDB" id="A0A9P4PZS7"/>
<evidence type="ECO:0000256" key="3">
    <source>
        <dbReference type="ARBA" id="ARBA00023295"/>
    </source>
</evidence>
<proteinExistence type="inferred from homology"/>
<evidence type="ECO:0000256" key="2">
    <source>
        <dbReference type="ARBA" id="ARBA00022801"/>
    </source>
</evidence>
<dbReference type="GO" id="GO:0004553">
    <property type="term" value="F:hydrolase activity, hydrolyzing O-glycosyl compounds"/>
    <property type="evidence" value="ECO:0007669"/>
    <property type="project" value="InterPro"/>
</dbReference>
<dbReference type="InterPro" id="IPR008979">
    <property type="entry name" value="Galactose-bd-like_sf"/>
</dbReference>
<dbReference type="PANTHER" id="PTHR42732">
    <property type="entry name" value="BETA-GALACTOSIDASE"/>
    <property type="match status" value="1"/>
</dbReference>
<gene>
    <name evidence="9" type="ORF">K431DRAFT_231930</name>
</gene>
<dbReference type="EMBL" id="MU003833">
    <property type="protein sequence ID" value="KAF2717932.1"/>
    <property type="molecule type" value="Genomic_DNA"/>
</dbReference>
<organism evidence="9 10">
    <name type="scientific">Polychaeton citri CBS 116435</name>
    <dbReference type="NCBI Taxonomy" id="1314669"/>
    <lineage>
        <taxon>Eukaryota</taxon>
        <taxon>Fungi</taxon>
        <taxon>Dikarya</taxon>
        <taxon>Ascomycota</taxon>
        <taxon>Pezizomycotina</taxon>
        <taxon>Dothideomycetes</taxon>
        <taxon>Dothideomycetidae</taxon>
        <taxon>Capnodiales</taxon>
        <taxon>Capnodiaceae</taxon>
        <taxon>Polychaeton</taxon>
    </lineage>
</organism>
<dbReference type="SUPFAM" id="SSF49785">
    <property type="entry name" value="Galactose-binding domain-like"/>
    <property type="match status" value="1"/>
</dbReference>
<feature type="domain" description="Glycoside hydrolase family 2 catalytic" evidence="7">
    <location>
        <begin position="351"/>
        <end position="480"/>
    </location>
</feature>
<evidence type="ECO:0000259" key="7">
    <source>
        <dbReference type="Pfam" id="PF02836"/>
    </source>
</evidence>
<name>A0A9P4PZS7_9PEZI</name>
<dbReference type="Proteomes" id="UP000799441">
    <property type="component" value="Unassembled WGS sequence"/>
</dbReference>
<comment type="similarity">
    <text evidence="1">Belongs to the glycosyl hydrolase 2 family.</text>
</comment>
<dbReference type="SUPFAM" id="SSF51445">
    <property type="entry name" value="(Trans)glycosidases"/>
    <property type="match status" value="1"/>
</dbReference>
<dbReference type="InterPro" id="IPR036156">
    <property type="entry name" value="Beta-gal/glucu_dom_sf"/>
</dbReference>